<evidence type="ECO:0000256" key="4">
    <source>
        <dbReference type="ARBA" id="ARBA00022729"/>
    </source>
</evidence>
<dbReference type="GO" id="GO:0016787">
    <property type="term" value="F:hydrolase activity"/>
    <property type="evidence" value="ECO:0007669"/>
    <property type="project" value="UniProtKB-KW"/>
</dbReference>
<dbReference type="InterPro" id="IPR026891">
    <property type="entry name" value="Fn3-like"/>
</dbReference>
<dbReference type="InterPro" id="IPR051915">
    <property type="entry name" value="Cellulose_Degrad_GH3"/>
</dbReference>
<evidence type="ECO:0000259" key="8">
    <source>
        <dbReference type="SMART" id="SM01217"/>
    </source>
</evidence>
<evidence type="ECO:0000256" key="2">
    <source>
        <dbReference type="ARBA" id="ARBA00005336"/>
    </source>
</evidence>
<keyword evidence="5 7" id="KW-0378">Hydrolase</keyword>
<dbReference type="PANTHER" id="PTHR30620">
    <property type="entry name" value="PERIPLASMIC BETA-GLUCOSIDASE-RELATED"/>
    <property type="match status" value="1"/>
</dbReference>
<evidence type="ECO:0000256" key="5">
    <source>
        <dbReference type="ARBA" id="ARBA00022801"/>
    </source>
</evidence>
<comment type="similarity">
    <text evidence="2 7">Belongs to the glycosyl hydrolase 3 family.</text>
</comment>
<dbReference type="SUPFAM" id="SSF52279">
    <property type="entry name" value="Beta-D-glucan exohydrolase, C-terminal domain"/>
    <property type="match status" value="1"/>
</dbReference>
<dbReference type="InterPro" id="IPR036962">
    <property type="entry name" value="Glyco_hydro_3_N_sf"/>
</dbReference>
<name>A0ABV4YTZ5_9BACI</name>
<dbReference type="InterPro" id="IPR013783">
    <property type="entry name" value="Ig-like_fold"/>
</dbReference>
<organism evidence="9 10">
    <name type="scientific">Neobacillus driksii</name>
    <dbReference type="NCBI Taxonomy" id="3035913"/>
    <lineage>
        <taxon>Bacteria</taxon>
        <taxon>Bacillati</taxon>
        <taxon>Bacillota</taxon>
        <taxon>Bacilli</taxon>
        <taxon>Bacillales</taxon>
        <taxon>Bacillaceae</taxon>
        <taxon>Neobacillus</taxon>
    </lineage>
</organism>
<feature type="domain" description="Fibronectin type III-like" evidence="8">
    <location>
        <begin position="666"/>
        <end position="735"/>
    </location>
</feature>
<evidence type="ECO:0000256" key="3">
    <source>
        <dbReference type="ARBA" id="ARBA00012744"/>
    </source>
</evidence>
<dbReference type="SMART" id="SM01217">
    <property type="entry name" value="Fn3_like"/>
    <property type="match status" value="1"/>
</dbReference>
<evidence type="ECO:0000256" key="1">
    <source>
        <dbReference type="ARBA" id="ARBA00000448"/>
    </source>
</evidence>
<evidence type="ECO:0000256" key="7">
    <source>
        <dbReference type="RuleBase" id="RU361161"/>
    </source>
</evidence>
<dbReference type="PRINTS" id="PR00133">
    <property type="entry name" value="GLHYDRLASE3"/>
</dbReference>
<comment type="caution">
    <text evidence="9">The sequence shown here is derived from an EMBL/GenBank/DDBJ whole genome shotgun (WGS) entry which is preliminary data.</text>
</comment>
<accession>A0ABV4YTZ5</accession>
<evidence type="ECO:0000313" key="10">
    <source>
        <dbReference type="Proteomes" id="UP001241748"/>
    </source>
</evidence>
<evidence type="ECO:0000313" key="9">
    <source>
        <dbReference type="EMBL" id="MFB3168334.1"/>
    </source>
</evidence>
<dbReference type="Gene3D" id="3.20.20.300">
    <property type="entry name" value="Glycoside hydrolase, family 3, N-terminal domain"/>
    <property type="match status" value="1"/>
</dbReference>
<dbReference type="Gene3D" id="2.60.40.10">
    <property type="entry name" value="Immunoglobulins"/>
    <property type="match status" value="1"/>
</dbReference>
<gene>
    <name evidence="9" type="ORF">P5G62_014545</name>
</gene>
<dbReference type="EMBL" id="JAROBZ020000001">
    <property type="protein sequence ID" value="MFB3168334.1"/>
    <property type="molecule type" value="Genomic_DNA"/>
</dbReference>
<proteinExistence type="inferred from homology"/>
<protein>
    <recommendedName>
        <fullName evidence="3">beta-glucosidase</fullName>
        <ecNumber evidence="3">3.2.1.21</ecNumber>
    </recommendedName>
</protein>
<dbReference type="Pfam" id="PF01915">
    <property type="entry name" value="Glyco_hydro_3_C"/>
    <property type="match status" value="1"/>
</dbReference>
<dbReference type="PROSITE" id="PS00775">
    <property type="entry name" value="GLYCOSYL_HYDROL_F3"/>
    <property type="match status" value="1"/>
</dbReference>
<dbReference type="Proteomes" id="UP001241748">
    <property type="component" value="Unassembled WGS sequence"/>
</dbReference>
<dbReference type="InterPro" id="IPR036881">
    <property type="entry name" value="Glyco_hydro_3_C_sf"/>
</dbReference>
<dbReference type="SUPFAM" id="SSF51445">
    <property type="entry name" value="(Trans)glycosidases"/>
    <property type="match status" value="1"/>
</dbReference>
<dbReference type="InterPro" id="IPR017853">
    <property type="entry name" value="GH"/>
</dbReference>
<dbReference type="EC" id="3.2.1.21" evidence="3"/>
<evidence type="ECO:0000256" key="6">
    <source>
        <dbReference type="ARBA" id="ARBA00023295"/>
    </source>
</evidence>
<keyword evidence="6 7" id="KW-0326">Glycosidase</keyword>
<dbReference type="RefSeq" id="WP_306073094.1">
    <property type="nucleotide sequence ID" value="NZ_JAROBZ020000001.1"/>
</dbReference>
<sequence>MIIVMVEMAMQDKMILEDQESKINELIGKMTLEEKVGQLTQIVPSLYGAFEEIITKLVEGEISYPEFQAMEKNYHKDEIREGILGSMGGVTGAEISNDLQKIAIEESRLGIPMLFGLDVIHGYKTIFPIPLAEACSWDLDLIEKTAEIAAKEASAAGIHWTYAPMVDITRDPRWGRIAEGAGEDTYLGSMIGAARVKGFQGEDLSESHRILACAKHFAAYGGAVGGRDYNTVDMSLQTLHEVYLPPFEAAAKAGVGTFMSALNDLNGIPCTVNRYLLTDVLREQLGFKGFVVSDANSIAEVVVHGESVDRKEASKKALLAGLEMDMSHGTYQQDLPEQIKNGDIPTDVLDEAVRRVLRVKFHLGLFDNPYRTNKELEEKTLLAPEHVEVAREMAQRSIVLLKNEDNILPLKKNHKKIAVVGPLADNQKEMFGTWAITGNPEEVVTVLSGIQSAVDKDTEIVYAKGCEVLGNENMDFEGAVQLANESDVIIAVVGENADMSGEASSRMDLNLPGRQEDLLKALHQTGKPVVVVLINGRPLTIPWAAENVSAIVEAWQLGIQSGNAIADVLFGDYNPSGKLVATFPYSVGQVPIYYNHPKTGRPAGKIKFTSKYIDGPSEPLYPFGFGLSYTTFEYENLLISSSEVSKEGKVKVNIDVINSGDRTGEEIVQLYISDVVASRVRPVKELKGFKKVALQPGETKTVSFEIEIKNLGFFNEAMDYIIEPGLFKVFVGPNSKEGLEGEFSLV</sequence>
<dbReference type="Pfam" id="PF14310">
    <property type="entry name" value="Fn3-like"/>
    <property type="match status" value="1"/>
</dbReference>
<reference evidence="9 10" key="1">
    <citation type="submission" date="2024-05" db="EMBL/GenBank/DDBJ databases">
        <authorList>
            <person name="Venkateswaran K."/>
        </authorList>
    </citation>
    <scope>NUCLEOTIDE SEQUENCE [LARGE SCALE GENOMIC DNA]</scope>
    <source>
        <strain evidence="9 10">179-C4-2-HS</strain>
    </source>
</reference>
<dbReference type="Pfam" id="PF00933">
    <property type="entry name" value="Glyco_hydro_3"/>
    <property type="match status" value="1"/>
</dbReference>
<dbReference type="InterPro" id="IPR002772">
    <property type="entry name" value="Glyco_hydro_3_C"/>
</dbReference>
<dbReference type="InterPro" id="IPR001764">
    <property type="entry name" value="Glyco_hydro_3_N"/>
</dbReference>
<comment type="catalytic activity">
    <reaction evidence="1">
        <text>Hydrolysis of terminal, non-reducing beta-D-glucosyl residues with release of beta-D-glucose.</text>
        <dbReference type="EC" id="3.2.1.21"/>
    </reaction>
</comment>
<dbReference type="InterPro" id="IPR019800">
    <property type="entry name" value="Glyco_hydro_3_AS"/>
</dbReference>
<dbReference type="PANTHER" id="PTHR30620:SF16">
    <property type="entry name" value="LYSOSOMAL BETA GLUCOSIDASE"/>
    <property type="match status" value="1"/>
</dbReference>
<keyword evidence="4" id="KW-0732">Signal</keyword>
<dbReference type="Gene3D" id="3.40.50.1700">
    <property type="entry name" value="Glycoside hydrolase family 3 C-terminal domain"/>
    <property type="match status" value="1"/>
</dbReference>
<keyword evidence="10" id="KW-1185">Reference proteome</keyword>